<reference evidence="1" key="1">
    <citation type="submission" date="2020-05" db="EMBL/GenBank/DDBJ databases">
        <title>Mycena genomes resolve the evolution of fungal bioluminescence.</title>
        <authorList>
            <person name="Tsai I.J."/>
        </authorList>
    </citation>
    <scope>NUCLEOTIDE SEQUENCE</scope>
    <source>
        <strain evidence="1">160909Yilan</strain>
    </source>
</reference>
<evidence type="ECO:0000313" key="1">
    <source>
        <dbReference type="EMBL" id="KAF7337303.1"/>
    </source>
</evidence>
<keyword evidence="2" id="KW-1185">Reference proteome</keyword>
<name>A0A8H7CJ47_9AGAR</name>
<organism evidence="1 2">
    <name type="scientific">Mycena sanguinolenta</name>
    <dbReference type="NCBI Taxonomy" id="230812"/>
    <lineage>
        <taxon>Eukaryota</taxon>
        <taxon>Fungi</taxon>
        <taxon>Dikarya</taxon>
        <taxon>Basidiomycota</taxon>
        <taxon>Agaricomycotina</taxon>
        <taxon>Agaricomycetes</taxon>
        <taxon>Agaricomycetidae</taxon>
        <taxon>Agaricales</taxon>
        <taxon>Marasmiineae</taxon>
        <taxon>Mycenaceae</taxon>
        <taxon>Mycena</taxon>
    </lineage>
</organism>
<accession>A0A8H7CJ47</accession>
<evidence type="ECO:0000313" key="2">
    <source>
        <dbReference type="Proteomes" id="UP000623467"/>
    </source>
</evidence>
<protein>
    <submittedName>
        <fullName evidence="1">WD40 repeat-like protein</fullName>
    </submittedName>
</protein>
<dbReference type="EMBL" id="JACAZH010000034">
    <property type="protein sequence ID" value="KAF7337303.1"/>
    <property type="molecule type" value="Genomic_DNA"/>
</dbReference>
<dbReference type="OrthoDB" id="10351499at2759"/>
<comment type="caution">
    <text evidence="1">The sequence shown here is derived from an EMBL/GenBank/DDBJ whole genome shotgun (WGS) entry which is preliminary data.</text>
</comment>
<dbReference type="AlphaFoldDB" id="A0A8H7CJ47"/>
<sequence>MPLVCQKCGHSNWVTGVTVPVPSSEIPAPDVSGQRTALAEIQAEITRFRAYSARCISALEEQQHELEAKLNAVVYPVLSLPAKITSRIFVECLPDYDVSPSTGHMPLLLTRLWSSLCIEVVSLHGKPMVSRGTLLRLQTWLSRSRQRPLSLTITDNRRTQVQDLDQLDISSFVHRVWRLRGSLPNDEDIVKNAPLLAKLYWCSGEALLGFTSHTLTTLHVDMDVFFSSLEFISILQQFPSLSDLACWVMLDHNHHPAPLNFPNLSSLRLDWEEPSGMPPIHALELLTLPNLTSLACRFSLEQDVILPFLSRSACVVRELKCELYGDIPQSLEIFPFVETLDIAVIPIADVLEAMDPISDGINTSPLILPKLQHLKISCENEMSSAHYRHILDIVHGRRAHPGTQELRSLHISVESVEFRCLIHDFPPYSPTAAGLRSLAAAGLDLKVEVDGRLVWPTTVA</sequence>
<gene>
    <name evidence="1" type="ORF">MSAN_02255500</name>
</gene>
<dbReference type="Proteomes" id="UP000623467">
    <property type="component" value="Unassembled WGS sequence"/>
</dbReference>
<proteinExistence type="predicted"/>